<dbReference type="PANTHER" id="PTHR43520:SF8">
    <property type="entry name" value="P-TYPE CU(+) TRANSPORTER"/>
    <property type="match status" value="1"/>
</dbReference>
<feature type="region of interest" description="Disordered" evidence="2">
    <location>
        <begin position="1"/>
        <end position="46"/>
    </location>
</feature>
<evidence type="ECO:0000256" key="3">
    <source>
        <dbReference type="SAM" id="Phobius"/>
    </source>
</evidence>
<gene>
    <name evidence="4" type="ORF">I551_8541</name>
</gene>
<accession>A0ABN0RAV8</accession>
<reference evidence="4 5" key="1">
    <citation type="submission" date="2014-01" db="EMBL/GenBank/DDBJ databases">
        <authorList>
            <person name="Dobos K."/>
            <person name="Lenaerts A."/>
            <person name="Ordway D."/>
            <person name="DeGroote M.A."/>
            <person name="Parker T."/>
            <person name="Sizemore C."/>
            <person name="Tallon L.J."/>
            <person name="Sadzewicz L.K."/>
            <person name="Sengamalay N."/>
            <person name="Fraser C.M."/>
            <person name="Hine E."/>
            <person name="Shefchek K.A."/>
            <person name="Das S.P."/>
            <person name="Tettelin H."/>
        </authorList>
    </citation>
    <scope>NUCLEOTIDE SEQUENCE [LARGE SCALE GENOMIC DNA]</scope>
    <source>
        <strain evidence="4 5">Harvey</strain>
    </source>
</reference>
<evidence type="ECO:0000256" key="1">
    <source>
        <dbReference type="ARBA" id="ARBA00022967"/>
    </source>
</evidence>
<sequence>MIDGTAAIDMSAMTGESKPVRALRTRPSSAAPSSWTASGHRGHRGGADTQFAAMVRLVEEAQAQKARAQRLADRISAVFVPVVFAIAGVAGVAWLLSGAGADRPSR</sequence>
<protein>
    <submittedName>
        <fullName evidence="4">E1-E2 ATPase family protein</fullName>
    </submittedName>
</protein>
<dbReference type="Proteomes" id="UP000020681">
    <property type="component" value="Unassembled WGS sequence"/>
</dbReference>
<evidence type="ECO:0000313" key="4">
    <source>
        <dbReference type="EMBL" id="EUA94175.1"/>
    </source>
</evidence>
<dbReference type="Gene3D" id="2.70.150.10">
    <property type="entry name" value="Calcium-transporting ATPase, cytoplasmic transduction domain A"/>
    <property type="match status" value="1"/>
</dbReference>
<name>A0ABN0RAV8_MYCUL</name>
<dbReference type="EMBL" id="JAOL01000011">
    <property type="protein sequence ID" value="EUA94175.1"/>
    <property type="molecule type" value="Genomic_DNA"/>
</dbReference>
<organism evidence="4 5">
    <name type="scientific">Mycobacterium ulcerans str. Harvey</name>
    <dbReference type="NCBI Taxonomy" id="1299332"/>
    <lineage>
        <taxon>Bacteria</taxon>
        <taxon>Bacillati</taxon>
        <taxon>Actinomycetota</taxon>
        <taxon>Actinomycetes</taxon>
        <taxon>Mycobacteriales</taxon>
        <taxon>Mycobacteriaceae</taxon>
        <taxon>Mycobacterium</taxon>
        <taxon>Mycobacterium ulcerans group</taxon>
    </lineage>
</organism>
<dbReference type="PANTHER" id="PTHR43520">
    <property type="entry name" value="ATP7, ISOFORM B"/>
    <property type="match status" value="1"/>
</dbReference>
<proteinExistence type="predicted"/>
<evidence type="ECO:0000313" key="5">
    <source>
        <dbReference type="Proteomes" id="UP000020681"/>
    </source>
</evidence>
<keyword evidence="3" id="KW-0472">Membrane</keyword>
<feature type="compositionally biased region" description="Low complexity" evidence="2">
    <location>
        <begin position="25"/>
        <end position="38"/>
    </location>
</feature>
<keyword evidence="3" id="KW-1133">Transmembrane helix</keyword>
<keyword evidence="1" id="KW-1278">Translocase</keyword>
<keyword evidence="5" id="KW-1185">Reference proteome</keyword>
<keyword evidence="3" id="KW-0812">Transmembrane</keyword>
<feature type="transmembrane region" description="Helical" evidence="3">
    <location>
        <begin position="75"/>
        <end position="96"/>
    </location>
</feature>
<evidence type="ECO:0000256" key="2">
    <source>
        <dbReference type="SAM" id="MobiDB-lite"/>
    </source>
</evidence>
<comment type="caution">
    <text evidence="4">The sequence shown here is derived from an EMBL/GenBank/DDBJ whole genome shotgun (WGS) entry which is preliminary data.</text>
</comment>